<evidence type="ECO:0000256" key="1">
    <source>
        <dbReference type="SAM" id="SignalP"/>
    </source>
</evidence>
<name>A0A917DVP0_9BACT</name>
<dbReference type="SUPFAM" id="SSF51445">
    <property type="entry name" value="(Trans)glycosidases"/>
    <property type="match status" value="1"/>
</dbReference>
<dbReference type="Pfam" id="PF18962">
    <property type="entry name" value="Por_Secre_tail"/>
    <property type="match status" value="1"/>
</dbReference>
<accession>A0A917DVP0</accession>
<evidence type="ECO:0000259" key="3">
    <source>
        <dbReference type="Pfam" id="PF18962"/>
    </source>
</evidence>
<evidence type="ECO:0000313" key="4">
    <source>
        <dbReference type="EMBL" id="GGD74981.1"/>
    </source>
</evidence>
<dbReference type="Proteomes" id="UP000609064">
    <property type="component" value="Unassembled WGS sequence"/>
</dbReference>
<dbReference type="Pfam" id="PF12891">
    <property type="entry name" value="Glyco_hydro_44"/>
    <property type="match status" value="1"/>
</dbReference>
<feature type="chain" id="PRO_5037985258" description="Glycoside hydrolase family 44" evidence="1">
    <location>
        <begin position="20"/>
        <end position="620"/>
    </location>
</feature>
<evidence type="ECO:0000259" key="2">
    <source>
        <dbReference type="Pfam" id="PF12891"/>
    </source>
</evidence>
<reference evidence="4" key="2">
    <citation type="submission" date="2020-09" db="EMBL/GenBank/DDBJ databases">
        <authorList>
            <person name="Sun Q."/>
            <person name="Zhou Y."/>
        </authorList>
    </citation>
    <scope>NUCLEOTIDE SEQUENCE</scope>
    <source>
        <strain evidence="4">CGMCC 1.15958</strain>
    </source>
</reference>
<organism evidence="4 5">
    <name type="scientific">Emticicia aquatilis</name>
    <dbReference type="NCBI Taxonomy" id="1537369"/>
    <lineage>
        <taxon>Bacteria</taxon>
        <taxon>Pseudomonadati</taxon>
        <taxon>Bacteroidota</taxon>
        <taxon>Cytophagia</taxon>
        <taxon>Cytophagales</taxon>
        <taxon>Leadbetterellaceae</taxon>
        <taxon>Emticicia</taxon>
    </lineage>
</organism>
<comment type="caution">
    <text evidence="4">The sequence shown here is derived from an EMBL/GenBank/DDBJ whole genome shotgun (WGS) entry which is preliminary data.</text>
</comment>
<feature type="signal peptide" evidence="1">
    <location>
        <begin position="1"/>
        <end position="19"/>
    </location>
</feature>
<dbReference type="InterPro" id="IPR017853">
    <property type="entry name" value="GH"/>
</dbReference>
<evidence type="ECO:0008006" key="6">
    <source>
        <dbReference type="Google" id="ProtNLM"/>
    </source>
</evidence>
<dbReference type="AlphaFoldDB" id="A0A917DVP0"/>
<dbReference type="InterPro" id="IPR013780">
    <property type="entry name" value="Glyco_hydro_b"/>
</dbReference>
<keyword evidence="1" id="KW-0732">Signal</keyword>
<evidence type="ECO:0000313" key="5">
    <source>
        <dbReference type="Proteomes" id="UP000609064"/>
    </source>
</evidence>
<keyword evidence="5" id="KW-1185">Reference proteome</keyword>
<dbReference type="NCBIfam" id="TIGR04183">
    <property type="entry name" value="Por_Secre_tail"/>
    <property type="match status" value="1"/>
</dbReference>
<reference evidence="4" key="1">
    <citation type="journal article" date="2014" name="Int. J. Syst. Evol. Microbiol.">
        <title>Complete genome sequence of Corynebacterium casei LMG S-19264T (=DSM 44701T), isolated from a smear-ripened cheese.</title>
        <authorList>
            <consortium name="US DOE Joint Genome Institute (JGI-PGF)"/>
            <person name="Walter F."/>
            <person name="Albersmeier A."/>
            <person name="Kalinowski J."/>
            <person name="Ruckert C."/>
        </authorList>
    </citation>
    <scope>NUCLEOTIDE SEQUENCE</scope>
    <source>
        <strain evidence="4">CGMCC 1.15958</strain>
    </source>
</reference>
<proteinExistence type="predicted"/>
<feature type="domain" description="Glycoside hydrolase family 44 catalytic" evidence="2">
    <location>
        <begin position="89"/>
        <end position="308"/>
    </location>
</feature>
<protein>
    <recommendedName>
        <fullName evidence="6">Glycoside hydrolase family 44</fullName>
    </recommendedName>
</protein>
<dbReference type="InterPro" id="IPR026444">
    <property type="entry name" value="Secre_tail"/>
</dbReference>
<dbReference type="RefSeq" id="WP_188769436.1">
    <property type="nucleotide sequence ID" value="NZ_BMKK01000011.1"/>
</dbReference>
<sequence>MKNIFVVSIFLCLSLVSFAQVTIKIDPNAEQKVVSPYLYGRNNSLSTDPGKVLNINWTLLQDAGVNFFRENGGNNATKYNWRRKLSSHPDWYNNVYANDWSSAAKALQTNMPSAQGMWGFQLIGKAAKTNTANFDDWGYNKSQWWEGVNQNLAGGGTLNKTGSKAAIEGNSNLYLENWTADSTVGILNNWFGSLSLDKSKLQYWNMDNEPEIWSGTHDDLFPTQPSAEEFMQKYFAVAKKARAAYPTIKLVGPVTANEWQWYRWGSANINADGRTYPWLEYFIKRIAEEQKTSGVKLLDVLDIHYYPSSKVISEVVQYHRVFFDKNYVYPEANGVKTINGGYDNGQNKEYIFARCNEWLDKYLGPNHGVKLGLTESGIALTDPNAVAVWYASTLGEFMKNEVEIFTPWSWSIGMWETLHLFSRYNKTISIKGQSSEEEFVSAYPTINAKKDSMTVVLVNRSTTTAKNTSLSFDNFTINDKNPKSLTIKNLPSSETFVSHTQNALSGSSLTVFDNNISISLPPLSITSIQLTGKAENYVAVVLANEKIQINEGLKVFPNPSQEFLETNIEGKIQVFDANAQEIKVISEGNKVKISDLNTGLYFIKITNKKGEVFGTKFIKN</sequence>
<feature type="domain" description="Secretion system C-terminal sorting" evidence="3">
    <location>
        <begin position="555"/>
        <end position="618"/>
    </location>
</feature>
<gene>
    <name evidence="4" type="ORF">GCM10011514_43750</name>
</gene>
<dbReference type="Gene3D" id="2.60.40.1180">
    <property type="entry name" value="Golgi alpha-mannosidase II"/>
    <property type="match status" value="1"/>
</dbReference>
<dbReference type="InterPro" id="IPR024745">
    <property type="entry name" value="GH44_cat"/>
</dbReference>
<dbReference type="EMBL" id="BMKK01000011">
    <property type="protein sequence ID" value="GGD74981.1"/>
    <property type="molecule type" value="Genomic_DNA"/>
</dbReference>
<dbReference type="Gene3D" id="3.20.20.80">
    <property type="entry name" value="Glycosidases"/>
    <property type="match status" value="1"/>
</dbReference>